<evidence type="ECO:0000256" key="1">
    <source>
        <dbReference type="SAM" id="MobiDB-lite"/>
    </source>
</evidence>
<protein>
    <submittedName>
        <fullName evidence="2">Uncharacterized protein</fullName>
    </submittedName>
</protein>
<comment type="caution">
    <text evidence="2">The sequence shown here is derived from an EMBL/GenBank/DDBJ whole genome shotgun (WGS) entry which is preliminary data.</text>
</comment>
<reference evidence="2" key="1">
    <citation type="journal article" date="2023" name="G3 (Bethesda)">
        <title>A reference genome for the long-term kleptoplast-retaining sea slug Elysia crispata morphotype clarki.</title>
        <authorList>
            <person name="Eastman K.E."/>
            <person name="Pendleton A.L."/>
            <person name="Shaikh M.A."/>
            <person name="Suttiyut T."/>
            <person name="Ogas R."/>
            <person name="Tomko P."/>
            <person name="Gavelis G."/>
            <person name="Widhalm J.R."/>
            <person name="Wisecaver J.H."/>
        </authorList>
    </citation>
    <scope>NUCLEOTIDE SEQUENCE</scope>
    <source>
        <strain evidence="2">ECLA1</strain>
    </source>
</reference>
<keyword evidence="3" id="KW-1185">Reference proteome</keyword>
<sequence>MTSGEDWKILKRLLVVYTVKACEKQKGEVSRREAALALKARIWRDFRQRGGKSEKDGPVSSDRAVRMVQAGVFFGFPRCSESRKFLYSSRADLYDEFLQIVSLDEPSQGRVTGSRQPAGVPTSPCDLNSRGSCTAAAAEVPVERGDEDDDDDSGEGDGGGAHVDAEAVQDGGGGGDGGAVEAGVSCVVGVTTFGDSDNAVAEGVESEGVDVASVVVVAVVVVGVGGGDVADDGDGGCCGEDNAFVAVVDFYL</sequence>
<feature type="region of interest" description="Disordered" evidence="1">
    <location>
        <begin position="107"/>
        <end position="175"/>
    </location>
</feature>
<proteinExistence type="predicted"/>
<dbReference type="EMBL" id="JAWDGP010001861">
    <property type="protein sequence ID" value="KAK3787551.1"/>
    <property type="molecule type" value="Genomic_DNA"/>
</dbReference>
<organism evidence="2 3">
    <name type="scientific">Elysia crispata</name>
    <name type="common">lettuce slug</name>
    <dbReference type="NCBI Taxonomy" id="231223"/>
    <lineage>
        <taxon>Eukaryota</taxon>
        <taxon>Metazoa</taxon>
        <taxon>Spiralia</taxon>
        <taxon>Lophotrochozoa</taxon>
        <taxon>Mollusca</taxon>
        <taxon>Gastropoda</taxon>
        <taxon>Heterobranchia</taxon>
        <taxon>Euthyneura</taxon>
        <taxon>Panpulmonata</taxon>
        <taxon>Sacoglossa</taxon>
        <taxon>Placobranchoidea</taxon>
        <taxon>Plakobranchidae</taxon>
        <taxon>Elysia</taxon>
    </lineage>
</organism>
<accession>A0AAE1AHX8</accession>
<feature type="compositionally biased region" description="Acidic residues" evidence="1">
    <location>
        <begin position="145"/>
        <end position="155"/>
    </location>
</feature>
<name>A0AAE1AHX8_9GAST</name>
<evidence type="ECO:0000313" key="3">
    <source>
        <dbReference type="Proteomes" id="UP001283361"/>
    </source>
</evidence>
<dbReference type="AlphaFoldDB" id="A0AAE1AHX8"/>
<dbReference type="Proteomes" id="UP001283361">
    <property type="component" value="Unassembled WGS sequence"/>
</dbReference>
<evidence type="ECO:0000313" key="2">
    <source>
        <dbReference type="EMBL" id="KAK3787551.1"/>
    </source>
</evidence>
<gene>
    <name evidence="2" type="ORF">RRG08_011808</name>
</gene>